<evidence type="ECO:0000256" key="1">
    <source>
        <dbReference type="SAM" id="MobiDB-lite"/>
    </source>
</evidence>
<sequence length="595" mass="63881">MTYGLPIESPVTDTDPSSLPAGLPSDPSAFWATMSSNPFTSQTQSFNASNALFPSQNNPHSMQHQFMNNSGYSAPNFLSVISSASHVDLIASNNPVYLNLLQSYNTLFEQHRQLQMQTVSSALQSSRNPSALSLSAPSLTPSAAPTELINDTTFPSIRFWTRDNFNKSQSNKKTTTMNGKAGARGSVRAAKDINVMHLYVEHEDGTVATGREVREMRKTQRSIFRQIKNSFPTELPSTWGAASIAVIKYHRDEMYSAHPCLRLCTSHWKVSLMATDAYSSWYTKNVKNKAAVDQSSDEDDSDDDAESSSPPPSSARSTSAAPSVKVPSKRNRTFVPSTLRKKAKTASPDPSPVPQEEVIPPSSTDPIISSSSSPTPPPIPPTSTNDSSTSPMDTAAPTLDLPAADHPTPTRPPASTLPPRDKSVTPSEPAPTPAADASLDEPAHVAGGATPDHPPNPLVLLSAAAANELNAQRIASSGSGAGLNEFDIVNPLETQFGPPSGPTQRSDALSNNGVPRPSKQTKKRVNKNSLSAENLFYTDYTKKNPLVTAAEFNVIWDNLPEDEIKKYKTLSAERNTAKKNAKSKAAGAASAILTW</sequence>
<dbReference type="EMBL" id="JAWWNJ010000018">
    <property type="protein sequence ID" value="KAK7036875.1"/>
    <property type="molecule type" value="Genomic_DNA"/>
</dbReference>
<evidence type="ECO:0000313" key="3">
    <source>
        <dbReference type="Proteomes" id="UP001362999"/>
    </source>
</evidence>
<comment type="caution">
    <text evidence="2">The sequence shown here is derived from an EMBL/GenBank/DDBJ whole genome shotgun (WGS) entry which is preliminary data.</text>
</comment>
<feature type="compositionally biased region" description="Polar residues" evidence="1">
    <location>
        <begin position="502"/>
        <end position="513"/>
    </location>
</feature>
<reference evidence="2 3" key="1">
    <citation type="journal article" date="2024" name="J Genomics">
        <title>Draft genome sequencing and assembly of Favolaschia claudopus CIRM-BRFM 2984 isolated from oak limbs.</title>
        <authorList>
            <person name="Navarro D."/>
            <person name="Drula E."/>
            <person name="Chaduli D."/>
            <person name="Cazenave R."/>
            <person name="Ahrendt S."/>
            <person name="Wang J."/>
            <person name="Lipzen A."/>
            <person name="Daum C."/>
            <person name="Barry K."/>
            <person name="Grigoriev I.V."/>
            <person name="Favel A."/>
            <person name="Rosso M.N."/>
            <person name="Martin F."/>
        </authorList>
    </citation>
    <scope>NUCLEOTIDE SEQUENCE [LARGE SCALE GENOMIC DNA]</scope>
    <source>
        <strain evidence="2 3">CIRM-BRFM 2984</strain>
    </source>
</reference>
<name>A0AAW0CFM6_9AGAR</name>
<proteinExistence type="predicted"/>
<organism evidence="2 3">
    <name type="scientific">Favolaschia claudopus</name>
    <dbReference type="NCBI Taxonomy" id="2862362"/>
    <lineage>
        <taxon>Eukaryota</taxon>
        <taxon>Fungi</taxon>
        <taxon>Dikarya</taxon>
        <taxon>Basidiomycota</taxon>
        <taxon>Agaricomycotina</taxon>
        <taxon>Agaricomycetes</taxon>
        <taxon>Agaricomycetidae</taxon>
        <taxon>Agaricales</taxon>
        <taxon>Marasmiineae</taxon>
        <taxon>Mycenaceae</taxon>
        <taxon>Favolaschia</taxon>
    </lineage>
</organism>
<gene>
    <name evidence="2" type="ORF">R3P38DRAFT_3480686</name>
</gene>
<protein>
    <recommendedName>
        <fullName evidence="4">HMG box domain-containing protein</fullName>
    </recommendedName>
</protein>
<accession>A0AAW0CFM6</accession>
<feature type="region of interest" description="Disordered" evidence="1">
    <location>
        <begin position="491"/>
        <end position="526"/>
    </location>
</feature>
<feature type="compositionally biased region" description="Low complexity" evidence="1">
    <location>
        <begin position="359"/>
        <end position="373"/>
    </location>
</feature>
<feature type="region of interest" description="Disordered" evidence="1">
    <location>
        <begin position="291"/>
        <end position="460"/>
    </location>
</feature>
<feature type="compositionally biased region" description="Low complexity" evidence="1">
    <location>
        <begin position="382"/>
        <end position="391"/>
    </location>
</feature>
<evidence type="ECO:0008006" key="4">
    <source>
        <dbReference type="Google" id="ProtNLM"/>
    </source>
</evidence>
<keyword evidence="3" id="KW-1185">Reference proteome</keyword>
<feature type="compositionally biased region" description="Low complexity" evidence="1">
    <location>
        <begin position="314"/>
        <end position="323"/>
    </location>
</feature>
<feature type="compositionally biased region" description="Acidic residues" evidence="1">
    <location>
        <begin position="295"/>
        <end position="306"/>
    </location>
</feature>
<feature type="region of interest" description="Disordered" evidence="1">
    <location>
        <begin position="1"/>
        <end position="23"/>
    </location>
</feature>
<dbReference type="Proteomes" id="UP001362999">
    <property type="component" value="Unassembled WGS sequence"/>
</dbReference>
<dbReference type="AlphaFoldDB" id="A0AAW0CFM6"/>
<evidence type="ECO:0000313" key="2">
    <source>
        <dbReference type="EMBL" id="KAK7036875.1"/>
    </source>
</evidence>